<feature type="region of interest" description="Disordered" evidence="1">
    <location>
        <begin position="41"/>
        <end position="107"/>
    </location>
</feature>
<comment type="caution">
    <text evidence="2">The sequence shown here is derived from an EMBL/GenBank/DDBJ whole genome shotgun (WGS) entry which is preliminary data.</text>
</comment>
<evidence type="ECO:0000256" key="1">
    <source>
        <dbReference type="SAM" id="MobiDB-lite"/>
    </source>
</evidence>
<organism evidence="2 3">
    <name type="scientific">Micromonospora saelicesensis</name>
    <dbReference type="NCBI Taxonomy" id="285676"/>
    <lineage>
        <taxon>Bacteria</taxon>
        <taxon>Bacillati</taxon>
        <taxon>Actinomycetota</taxon>
        <taxon>Actinomycetes</taxon>
        <taxon>Micromonosporales</taxon>
        <taxon>Micromonosporaceae</taxon>
        <taxon>Micromonospora</taxon>
    </lineage>
</organism>
<protein>
    <submittedName>
        <fullName evidence="2">Uncharacterized protein</fullName>
    </submittedName>
</protein>
<feature type="compositionally biased region" description="Basic and acidic residues" evidence="1">
    <location>
        <begin position="65"/>
        <end position="78"/>
    </location>
</feature>
<proteinExistence type="predicted"/>
<accession>A0A328NCS3</accession>
<evidence type="ECO:0000313" key="3">
    <source>
        <dbReference type="Proteomes" id="UP000249419"/>
    </source>
</evidence>
<dbReference type="AlphaFoldDB" id="A0A328NCS3"/>
<sequence>MAKLTANTHVRHPETGELAFLVAGGDVPEWAAPLVGDHLIEGGSARSRKPSAPKAPAEDPAVELARLEARVAELKATPKSEPVTPVERQDGPPPKGGAGSGAPSWREYAARNNVEVASDASREDVVAALDAAGVRTE</sequence>
<gene>
    <name evidence="2" type="ORF">PSN13_06506</name>
</gene>
<dbReference type="Proteomes" id="UP000249419">
    <property type="component" value="Unassembled WGS sequence"/>
</dbReference>
<evidence type="ECO:0000313" key="2">
    <source>
        <dbReference type="EMBL" id="RAO26478.1"/>
    </source>
</evidence>
<reference evidence="2 3" key="1">
    <citation type="submission" date="2018-03" db="EMBL/GenBank/DDBJ databases">
        <title>Defining the species Micromonospora saelicesensis and Micromonospora noduli under the framework of genomics.</title>
        <authorList>
            <person name="Riesco R."/>
            <person name="Trujillo M.E."/>
        </authorList>
    </citation>
    <scope>NUCLEOTIDE SEQUENCE [LARGE SCALE GENOMIC DNA]</scope>
    <source>
        <strain evidence="2 3">PSN13</strain>
    </source>
</reference>
<dbReference type="RefSeq" id="WP_112678860.1">
    <property type="nucleotide sequence ID" value="NZ_PYAG01000041.1"/>
</dbReference>
<dbReference type="EMBL" id="PYAG01000041">
    <property type="protein sequence ID" value="RAO26478.1"/>
    <property type="molecule type" value="Genomic_DNA"/>
</dbReference>
<name>A0A328NCS3_9ACTN</name>